<dbReference type="EMBL" id="CAMXCT030001710">
    <property type="protein sequence ID" value="CAL4779721.1"/>
    <property type="molecule type" value="Genomic_DNA"/>
</dbReference>
<dbReference type="Proteomes" id="UP001152797">
    <property type="component" value="Unassembled WGS sequence"/>
</dbReference>
<evidence type="ECO:0000313" key="4">
    <source>
        <dbReference type="EMBL" id="CAL4779721.1"/>
    </source>
</evidence>
<dbReference type="OrthoDB" id="533763at2759"/>
<protein>
    <submittedName>
        <fullName evidence="4">Hsc70-interacting protein</fullName>
    </submittedName>
</protein>
<feature type="compositionally biased region" description="Basic and acidic residues" evidence="1">
    <location>
        <begin position="113"/>
        <end position="125"/>
    </location>
</feature>
<feature type="transmembrane region" description="Helical" evidence="2">
    <location>
        <begin position="413"/>
        <end position="436"/>
    </location>
</feature>
<evidence type="ECO:0000313" key="5">
    <source>
        <dbReference type="Proteomes" id="UP001152797"/>
    </source>
</evidence>
<feature type="compositionally biased region" description="Low complexity" evidence="1">
    <location>
        <begin position="138"/>
        <end position="153"/>
    </location>
</feature>
<reference evidence="3" key="1">
    <citation type="submission" date="2022-10" db="EMBL/GenBank/DDBJ databases">
        <authorList>
            <person name="Chen Y."/>
            <person name="Dougan E. K."/>
            <person name="Chan C."/>
            <person name="Rhodes N."/>
            <person name="Thang M."/>
        </authorList>
    </citation>
    <scope>NUCLEOTIDE SEQUENCE</scope>
</reference>
<evidence type="ECO:0000256" key="2">
    <source>
        <dbReference type="SAM" id="Phobius"/>
    </source>
</evidence>
<sequence length="615" mass="68268">MLHQVSKAIQRMQPLIAREVQQQLDSKDPAEAVGFAVQSNADAPPWQEHVPIPRWIDQGDLWGHLAPTLPHHMPTSPPAEKKNKAGSIFCYPIQEAEEDEISERIIPSVGESEELRDKTASEKTWRHSRGTPAKRGNSKISDMSSKSASSTNSRNRMQKAKKAAMTLQIEQIGIGEMLGKAVGVLPEGDDQIPAVRTGSRKFSVRVDGRRTSATPEELCQDYLPKTVSGAWRRQAIVLAAEMREDMAQEVAMAKNNMSFQGGLWWLRHMVGLRALNRPNKALMISCMLFLFILVAECMSLWLQTQRYERTASAQFYEHPLFQNLGDFGIFCSAAFGLITHHFGVKMSDVGLASGEQDQLLQAHSVGMRYVRSWLVISKRNGKVLGIAWLCAMLTGIASKIYKAASADQVSVPQVTAGCLVFICCSGIICALCMRVIHICSAMKTSLIRYMQNLAEDDIDLERMAQEWNTIQIFIRCLCDGCSTTLLAVVLMIPVMAAGTIFTLLYADSSLVELMATMVPFATVSSMPMLCLYTAADLTQQCEQAPQVANSMLVGEWDNSLAQDLLDFMGRCQLGFFVNDMRVSNAAVIKFSYVWAAVFFTILSWSVERVLSQPII</sequence>
<organism evidence="3">
    <name type="scientific">Cladocopium goreaui</name>
    <dbReference type="NCBI Taxonomy" id="2562237"/>
    <lineage>
        <taxon>Eukaryota</taxon>
        <taxon>Sar</taxon>
        <taxon>Alveolata</taxon>
        <taxon>Dinophyceae</taxon>
        <taxon>Suessiales</taxon>
        <taxon>Symbiodiniaceae</taxon>
        <taxon>Cladocopium</taxon>
    </lineage>
</organism>
<feature type="region of interest" description="Disordered" evidence="1">
    <location>
        <begin position="107"/>
        <end position="159"/>
    </location>
</feature>
<dbReference type="AlphaFoldDB" id="A0A9P1CIS6"/>
<keyword evidence="2" id="KW-0812">Transmembrane</keyword>
<accession>A0A9P1CIS6</accession>
<keyword evidence="5" id="KW-1185">Reference proteome</keyword>
<feature type="transmembrane region" description="Helical" evidence="2">
    <location>
        <begin position="517"/>
        <end position="535"/>
    </location>
</feature>
<gene>
    <name evidence="3" type="ORF">C1SCF055_LOCUS19245</name>
</gene>
<reference evidence="4 5" key="2">
    <citation type="submission" date="2024-05" db="EMBL/GenBank/DDBJ databases">
        <authorList>
            <person name="Chen Y."/>
            <person name="Shah S."/>
            <person name="Dougan E. K."/>
            <person name="Thang M."/>
            <person name="Chan C."/>
        </authorList>
    </citation>
    <scope>NUCLEOTIDE SEQUENCE [LARGE SCALE GENOMIC DNA]</scope>
</reference>
<comment type="caution">
    <text evidence="3">The sequence shown here is derived from an EMBL/GenBank/DDBJ whole genome shotgun (WGS) entry which is preliminary data.</text>
</comment>
<proteinExistence type="predicted"/>
<keyword evidence="2" id="KW-1133">Transmembrane helix</keyword>
<evidence type="ECO:0000256" key="1">
    <source>
        <dbReference type="SAM" id="MobiDB-lite"/>
    </source>
</evidence>
<name>A0A9P1CIS6_9DINO</name>
<feature type="transmembrane region" description="Helical" evidence="2">
    <location>
        <begin position="586"/>
        <end position="606"/>
    </location>
</feature>
<dbReference type="EMBL" id="CAMXCT010001710">
    <property type="protein sequence ID" value="CAI3992409.1"/>
    <property type="molecule type" value="Genomic_DNA"/>
</dbReference>
<keyword evidence="2" id="KW-0472">Membrane</keyword>
<feature type="transmembrane region" description="Helical" evidence="2">
    <location>
        <begin position="383"/>
        <end position="401"/>
    </location>
</feature>
<evidence type="ECO:0000313" key="3">
    <source>
        <dbReference type="EMBL" id="CAI3992409.1"/>
    </source>
</evidence>
<dbReference type="EMBL" id="CAMXCT020001710">
    <property type="protein sequence ID" value="CAL1145784.1"/>
    <property type="molecule type" value="Genomic_DNA"/>
</dbReference>
<feature type="transmembrane region" description="Helical" evidence="2">
    <location>
        <begin position="281"/>
        <end position="302"/>
    </location>
</feature>
<feature type="transmembrane region" description="Helical" evidence="2">
    <location>
        <begin position="485"/>
        <end position="505"/>
    </location>
</feature>